<dbReference type="EMBL" id="LLXE01000302">
    <property type="protein sequence ID" value="KUM58196.1"/>
    <property type="molecule type" value="Genomic_DNA"/>
</dbReference>
<evidence type="ECO:0000256" key="4">
    <source>
        <dbReference type="ARBA" id="ARBA00022827"/>
    </source>
</evidence>
<name>A0A101MCR9_PENFR</name>
<evidence type="ECO:0000256" key="2">
    <source>
        <dbReference type="ARBA" id="ARBA00005466"/>
    </source>
</evidence>
<feature type="signal peptide" evidence="6">
    <location>
        <begin position="1"/>
        <end position="17"/>
    </location>
</feature>
<comment type="caution">
    <text evidence="8">The sequence shown here is derived from an EMBL/GenBank/DDBJ whole genome shotgun (WGS) entry which is preliminary data.</text>
</comment>
<comment type="cofactor">
    <cofactor evidence="1">
        <name>FAD</name>
        <dbReference type="ChEBI" id="CHEBI:57692"/>
    </cofactor>
</comment>
<gene>
    <name evidence="8" type="ORF">ACN42_g8969</name>
</gene>
<evidence type="ECO:0000256" key="3">
    <source>
        <dbReference type="ARBA" id="ARBA00022630"/>
    </source>
</evidence>
<evidence type="ECO:0000256" key="1">
    <source>
        <dbReference type="ARBA" id="ARBA00001974"/>
    </source>
</evidence>
<comment type="similarity">
    <text evidence="2">Belongs to the oxygen-dependent FAD-linked oxidoreductase family.</text>
</comment>
<dbReference type="GO" id="GO:0016491">
    <property type="term" value="F:oxidoreductase activity"/>
    <property type="evidence" value="ECO:0007669"/>
    <property type="project" value="UniProtKB-KW"/>
</dbReference>
<evidence type="ECO:0000256" key="5">
    <source>
        <dbReference type="ARBA" id="ARBA00023002"/>
    </source>
</evidence>
<evidence type="ECO:0000313" key="8">
    <source>
        <dbReference type="EMBL" id="KUM58196.1"/>
    </source>
</evidence>
<dbReference type="AlphaFoldDB" id="A0A101MCR9"/>
<feature type="chain" id="PRO_5007100506" description="FAD-binding PCMH-type domain-containing protein" evidence="6">
    <location>
        <begin position="18"/>
        <end position="500"/>
    </location>
</feature>
<dbReference type="PANTHER" id="PTHR42973:SF9">
    <property type="entry name" value="FAD-BINDING PCMH-TYPE DOMAIN-CONTAINING PROTEIN-RELATED"/>
    <property type="match status" value="1"/>
</dbReference>
<dbReference type="InterPro" id="IPR036318">
    <property type="entry name" value="FAD-bd_PCMH-like_sf"/>
</dbReference>
<dbReference type="SUPFAM" id="SSF56176">
    <property type="entry name" value="FAD-binding/transporter-associated domain-like"/>
    <property type="match status" value="1"/>
</dbReference>
<protein>
    <recommendedName>
        <fullName evidence="7">FAD-binding PCMH-type domain-containing protein</fullName>
    </recommendedName>
</protein>
<dbReference type="PANTHER" id="PTHR42973">
    <property type="entry name" value="BINDING OXIDOREDUCTASE, PUTATIVE (AFU_ORTHOLOGUE AFUA_1G17690)-RELATED"/>
    <property type="match status" value="1"/>
</dbReference>
<keyword evidence="9" id="KW-1185">Reference proteome</keyword>
<dbReference type="InterPro" id="IPR016169">
    <property type="entry name" value="FAD-bd_PCMH_sub2"/>
</dbReference>
<evidence type="ECO:0000313" key="9">
    <source>
        <dbReference type="Proteomes" id="UP000055045"/>
    </source>
</evidence>
<keyword evidence="3" id="KW-0285">Flavoprotein</keyword>
<proteinExistence type="inferred from homology"/>
<dbReference type="PROSITE" id="PS51387">
    <property type="entry name" value="FAD_PCMH"/>
    <property type="match status" value="1"/>
</dbReference>
<dbReference type="Pfam" id="PF08031">
    <property type="entry name" value="BBE"/>
    <property type="match status" value="1"/>
</dbReference>
<dbReference type="GO" id="GO:0071949">
    <property type="term" value="F:FAD binding"/>
    <property type="evidence" value="ECO:0007669"/>
    <property type="project" value="InterPro"/>
</dbReference>
<dbReference type="InterPro" id="IPR016166">
    <property type="entry name" value="FAD-bd_PCMH"/>
</dbReference>
<dbReference type="InterPro" id="IPR012951">
    <property type="entry name" value="BBE"/>
</dbReference>
<accession>A0A101MCR9</accession>
<evidence type="ECO:0000259" key="7">
    <source>
        <dbReference type="PROSITE" id="PS51387"/>
    </source>
</evidence>
<keyword evidence="5" id="KW-0560">Oxidoreductase</keyword>
<evidence type="ECO:0000256" key="6">
    <source>
        <dbReference type="SAM" id="SignalP"/>
    </source>
</evidence>
<keyword evidence="4" id="KW-0274">FAD</keyword>
<dbReference type="Proteomes" id="UP000055045">
    <property type="component" value="Unassembled WGS sequence"/>
</dbReference>
<dbReference type="Gene3D" id="3.30.465.10">
    <property type="match status" value="1"/>
</dbReference>
<dbReference type="PROSITE" id="PS51257">
    <property type="entry name" value="PROKAR_LIPOPROTEIN"/>
    <property type="match status" value="1"/>
</dbReference>
<dbReference type="Gene3D" id="3.40.462.20">
    <property type="match status" value="1"/>
</dbReference>
<dbReference type="OrthoDB" id="9996127at2759"/>
<keyword evidence="6" id="KW-0732">Signal</keyword>
<reference evidence="8 9" key="1">
    <citation type="submission" date="2015-10" db="EMBL/GenBank/DDBJ databases">
        <title>Genome sequencing of Penicillium freii.</title>
        <authorList>
            <person name="Nguyen H.D."/>
            <person name="Visagie C.M."/>
            <person name="Seifert K.A."/>
        </authorList>
    </citation>
    <scope>NUCLEOTIDE SEQUENCE [LARGE SCALE GENOMIC DNA]</scope>
    <source>
        <strain evidence="8 9">DAOM 242723</strain>
    </source>
</reference>
<sequence>MRLQTITAVAAWAVVSACQTLPGTRTIWSRDADYKELSEKLSSSAKAYYPGSEEFEKANTRWSNLEVPTVNIVIAPHTENDVVETVKFANKKGLPFLAWNSAHGAMTTLGQMDSGIEIYLDQLSGVEIAEDGKTVTIAGGTKSKLVTDTLWAAGKQTVTGACECVGYIGPALGGGHGWLQGRHGTIGDQFESANIVLANGTLATIDSSSDLWWAIKGAGHNFGIVTSVTSKTYDIEHKDWAIEILTFSGSKVVELYEAVNTHLLKNGTQPTDLINWSYWVNIPSADANNPVIQILIIQEGVKTVDPAYTTPFHSLSPITKEAHSGSYTDLAKWVGITTADGPCQKTGAMNPRFPIYLETYNPQAQKKAFELFSDAIRGDSIFNGSLFAFDGYSTQGVRAIDEKSTAFAFRDQNVLTAPLISYLPNGPELDEKVAKLGNQLRQILHEGTGREHIPAYVNYANGDEGPEQWYGSESWRQSKLQNLKKKYDPNGMFSFYGPIA</sequence>
<dbReference type="Pfam" id="PF01565">
    <property type="entry name" value="FAD_binding_4"/>
    <property type="match status" value="1"/>
</dbReference>
<organism evidence="8 9">
    <name type="scientific">Penicillium freii</name>
    <dbReference type="NCBI Taxonomy" id="48697"/>
    <lineage>
        <taxon>Eukaryota</taxon>
        <taxon>Fungi</taxon>
        <taxon>Dikarya</taxon>
        <taxon>Ascomycota</taxon>
        <taxon>Pezizomycotina</taxon>
        <taxon>Eurotiomycetes</taxon>
        <taxon>Eurotiomycetidae</taxon>
        <taxon>Eurotiales</taxon>
        <taxon>Aspergillaceae</taxon>
        <taxon>Penicillium</taxon>
    </lineage>
</organism>
<dbReference type="STRING" id="48697.A0A101MCR9"/>
<feature type="domain" description="FAD-binding PCMH-type" evidence="7">
    <location>
        <begin position="65"/>
        <end position="235"/>
    </location>
</feature>
<dbReference type="InterPro" id="IPR006094">
    <property type="entry name" value="Oxid_FAD_bind_N"/>
</dbReference>
<dbReference type="InterPro" id="IPR050416">
    <property type="entry name" value="FAD-linked_Oxidoreductase"/>
</dbReference>